<keyword evidence="2" id="KW-1133">Transmembrane helix</keyword>
<comment type="caution">
    <text evidence="3">The sequence shown here is derived from an EMBL/GenBank/DDBJ whole genome shotgun (WGS) entry which is preliminary data.</text>
</comment>
<evidence type="ECO:0000313" key="3">
    <source>
        <dbReference type="EMBL" id="KRY17207.1"/>
    </source>
</evidence>
<dbReference type="Proteomes" id="UP000054783">
    <property type="component" value="Unassembled WGS sequence"/>
</dbReference>
<dbReference type="AlphaFoldDB" id="A0A0V0ZWY9"/>
<keyword evidence="2" id="KW-0472">Membrane</keyword>
<keyword evidence="4" id="KW-1185">Reference proteome</keyword>
<feature type="transmembrane region" description="Helical" evidence="2">
    <location>
        <begin position="74"/>
        <end position="95"/>
    </location>
</feature>
<reference evidence="3 4" key="1">
    <citation type="submission" date="2015-01" db="EMBL/GenBank/DDBJ databases">
        <title>Evolution of Trichinella species and genotypes.</title>
        <authorList>
            <person name="Korhonen P.K."/>
            <person name="Edoardo P."/>
            <person name="Giuseppe L.R."/>
            <person name="Gasser R.B."/>
        </authorList>
    </citation>
    <scope>NUCLEOTIDE SEQUENCE [LARGE SCALE GENOMIC DNA]</scope>
    <source>
        <strain evidence="3">ISS2496</strain>
    </source>
</reference>
<proteinExistence type="predicted"/>
<protein>
    <submittedName>
        <fullName evidence="3">Uncharacterized protein</fullName>
    </submittedName>
</protein>
<accession>A0A0V0ZWY9</accession>
<dbReference type="EMBL" id="JYDQ01000065">
    <property type="protein sequence ID" value="KRY17207.1"/>
    <property type="molecule type" value="Genomic_DNA"/>
</dbReference>
<sequence>MDRSAPAILTTDNKIDCQCERTYTTTSMRHELSQQTLSSARQTRRTSSFSNYHLQKSPATEGDMKQFDCNKKDIFSKICFTSVFYLLISVQHLSIHTDQ</sequence>
<keyword evidence="2" id="KW-0812">Transmembrane</keyword>
<organism evidence="3 4">
    <name type="scientific">Trichinella patagoniensis</name>
    <dbReference type="NCBI Taxonomy" id="990121"/>
    <lineage>
        <taxon>Eukaryota</taxon>
        <taxon>Metazoa</taxon>
        <taxon>Ecdysozoa</taxon>
        <taxon>Nematoda</taxon>
        <taxon>Enoplea</taxon>
        <taxon>Dorylaimia</taxon>
        <taxon>Trichinellida</taxon>
        <taxon>Trichinellidae</taxon>
        <taxon>Trichinella</taxon>
    </lineage>
</organism>
<evidence type="ECO:0000256" key="2">
    <source>
        <dbReference type="SAM" id="Phobius"/>
    </source>
</evidence>
<gene>
    <name evidence="3" type="ORF">T12_10028</name>
</gene>
<evidence type="ECO:0000313" key="4">
    <source>
        <dbReference type="Proteomes" id="UP000054783"/>
    </source>
</evidence>
<evidence type="ECO:0000256" key="1">
    <source>
        <dbReference type="SAM" id="MobiDB-lite"/>
    </source>
</evidence>
<name>A0A0V0ZWY9_9BILA</name>
<feature type="region of interest" description="Disordered" evidence="1">
    <location>
        <begin position="30"/>
        <end position="55"/>
    </location>
</feature>